<keyword evidence="5" id="KW-0411">Iron-sulfur</keyword>
<dbReference type="NCBIfam" id="TIGR00722">
    <property type="entry name" value="ttdA_fumA_fumB"/>
    <property type="match status" value="1"/>
</dbReference>
<dbReference type="RefSeq" id="WP_091791018.1">
    <property type="nucleotide sequence ID" value="NZ_FNAF01000001.1"/>
</dbReference>
<dbReference type="NCBIfam" id="NF004885">
    <property type="entry name" value="PRK06246.1"/>
    <property type="match status" value="1"/>
</dbReference>
<evidence type="ECO:0000256" key="3">
    <source>
        <dbReference type="ARBA" id="ARBA00022723"/>
    </source>
</evidence>
<dbReference type="GO" id="GO:0016829">
    <property type="term" value="F:lyase activity"/>
    <property type="evidence" value="ECO:0007669"/>
    <property type="project" value="UniProtKB-KW"/>
</dbReference>
<dbReference type="OrthoDB" id="9798978at2"/>
<evidence type="ECO:0000256" key="2">
    <source>
        <dbReference type="ARBA" id="ARBA00022485"/>
    </source>
</evidence>
<dbReference type="STRING" id="2741.SAMN04489866_101343"/>
<protein>
    <submittedName>
        <fullName evidence="8">Fumarate hydratase subunit alpha</fullName>
    </submittedName>
</protein>
<reference evidence="8 9" key="1">
    <citation type="submission" date="2016-10" db="EMBL/GenBank/DDBJ databases">
        <authorList>
            <person name="de Groot N.N."/>
        </authorList>
    </citation>
    <scope>NUCLEOTIDE SEQUENCE [LARGE SCALE GENOMIC DNA]</scope>
    <source>
        <strain evidence="8 9">DSM 20475</strain>
    </source>
</reference>
<dbReference type="PANTHER" id="PTHR30389:SF17">
    <property type="entry name" value="L(+)-TARTRATE DEHYDRATASE SUBUNIT ALPHA-RELATED"/>
    <property type="match status" value="1"/>
</dbReference>
<dbReference type="GO" id="GO:0051539">
    <property type="term" value="F:4 iron, 4 sulfur cluster binding"/>
    <property type="evidence" value="ECO:0007669"/>
    <property type="project" value="UniProtKB-KW"/>
</dbReference>
<keyword evidence="4" id="KW-0408">Iron</keyword>
<keyword evidence="3" id="KW-0479">Metal-binding</keyword>
<dbReference type="InterPro" id="IPR004646">
    <property type="entry name" value="Fe-S_hydro-lyase_TtdA-typ_cat"/>
</dbReference>
<dbReference type="PANTHER" id="PTHR30389">
    <property type="entry name" value="FUMARATE HYDRATASE-RELATED"/>
    <property type="match status" value="1"/>
</dbReference>
<dbReference type="SMR" id="A0A1G6SJ43"/>
<keyword evidence="2" id="KW-0004">4Fe-4S</keyword>
<dbReference type="Proteomes" id="UP000198995">
    <property type="component" value="Unassembled WGS sequence"/>
</dbReference>
<accession>A0A1G6SJ43</accession>
<evidence type="ECO:0000256" key="4">
    <source>
        <dbReference type="ARBA" id="ARBA00023004"/>
    </source>
</evidence>
<evidence type="ECO:0000256" key="5">
    <source>
        <dbReference type="ARBA" id="ARBA00023014"/>
    </source>
</evidence>
<dbReference type="Pfam" id="PF05681">
    <property type="entry name" value="Fumerase"/>
    <property type="match status" value="1"/>
</dbReference>
<sequence length="291" mass="30530">MTGTKVISVEVIQAAVRQLAQAVNSHLPADVSSALTDAAATEPSPLGRYALEQICDNARLAAADEVPMCQDTGLVVVFLDLGQDLRLIGGEAEKAIQAGIAEGYQAAYCRASMVEEPVFDRKNTGNNLPAVLHWRLVPGDRLTITLMPKGGGAENMGALGLLKPTQGEEGVYRFVMEAVRRAGGNPCPPITVGVGIGGSMEKATLLAKEALLEPVEAAHPDPRYAALENRLLKDINQLGIGPQGFGGATTALAVHIKTFPAHIAMLPVAVNLNCHAVRHASVTLEGVADHD</sequence>
<proteinExistence type="inferred from homology"/>
<evidence type="ECO:0000256" key="6">
    <source>
        <dbReference type="ARBA" id="ARBA00023239"/>
    </source>
</evidence>
<name>A0A1G6SJ43_PEPNI</name>
<keyword evidence="6" id="KW-0456">Lyase</keyword>
<dbReference type="InterPro" id="IPR051208">
    <property type="entry name" value="Class-I_Fumarase/Tartrate_DH"/>
</dbReference>
<gene>
    <name evidence="8" type="ORF">SAMN04489866_101343</name>
</gene>
<evidence type="ECO:0000256" key="1">
    <source>
        <dbReference type="ARBA" id="ARBA00008876"/>
    </source>
</evidence>
<dbReference type="GO" id="GO:0046872">
    <property type="term" value="F:metal ion binding"/>
    <property type="evidence" value="ECO:0007669"/>
    <property type="project" value="UniProtKB-KW"/>
</dbReference>
<comment type="similarity">
    <text evidence="1">Belongs to the class-I fumarase family.</text>
</comment>
<evidence type="ECO:0000313" key="8">
    <source>
        <dbReference type="EMBL" id="SDD16671.1"/>
    </source>
</evidence>
<dbReference type="EMBL" id="FNAF01000001">
    <property type="protein sequence ID" value="SDD16671.1"/>
    <property type="molecule type" value="Genomic_DNA"/>
</dbReference>
<evidence type="ECO:0000313" key="9">
    <source>
        <dbReference type="Proteomes" id="UP000198995"/>
    </source>
</evidence>
<evidence type="ECO:0000259" key="7">
    <source>
        <dbReference type="Pfam" id="PF05681"/>
    </source>
</evidence>
<dbReference type="AlphaFoldDB" id="A0A1G6SJ43"/>
<feature type="domain" description="Fe-S hydro-lyase tartrate dehydratase alpha-type catalytic" evidence="7">
    <location>
        <begin position="14"/>
        <end position="282"/>
    </location>
</feature>
<keyword evidence="9" id="KW-1185">Reference proteome</keyword>
<organism evidence="8 9">
    <name type="scientific">Peptococcus niger</name>
    <dbReference type="NCBI Taxonomy" id="2741"/>
    <lineage>
        <taxon>Bacteria</taxon>
        <taxon>Bacillati</taxon>
        <taxon>Bacillota</taxon>
        <taxon>Clostridia</taxon>
        <taxon>Eubacteriales</taxon>
        <taxon>Peptococcaceae</taxon>
        <taxon>Peptococcus</taxon>
    </lineage>
</organism>